<comment type="subcellular location">
    <subcellularLocation>
        <location evidence="1">Membrane</location>
    </subcellularLocation>
</comment>
<feature type="transmembrane region" description="Helical" evidence="6">
    <location>
        <begin position="379"/>
        <end position="407"/>
    </location>
</feature>
<dbReference type="GO" id="GO:0006646">
    <property type="term" value="P:phosphatidylethanolamine biosynthetic process"/>
    <property type="evidence" value="ECO:0007669"/>
    <property type="project" value="TreeGrafter"/>
</dbReference>
<dbReference type="InterPro" id="IPR043130">
    <property type="entry name" value="CDP-OH_PTrfase_TM_dom"/>
</dbReference>
<keyword evidence="8" id="KW-1185">Reference proteome</keyword>
<dbReference type="InterPro" id="IPR014472">
    <property type="entry name" value="CHOPT"/>
</dbReference>
<reference evidence="9" key="1">
    <citation type="submission" date="2017-02" db="UniProtKB">
        <authorList>
            <consortium name="WormBaseParasite"/>
        </authorList>
    </citation>
    <scope>IDENTIFICATION</scope>
</reference>
<sequence length="464" mass="52626">MGFFDVQYLTKGELKGFDNYKYSAVDTSPLAVYISHPFWNWLVKFYPLWIAPNVLTICGWLLVMLGFFIVSYFDYSFDANSVFNSQNILDIWLYKKTLGISLFFEVLNSLDLPILDAVPNIVWLICASCTFLAHTLDGTDGKQARRTGASGPTGELFDHGLDSWSTVPFTVTIFSVFGRGQFSVNPVHLLCILISVQVVFITTHWEKYNTGVLFLSWGYDASQYGLALFYLLTYLVGYEWFKFYVFDGISFANCMEAGFYCCCLMSLLMSLYNLYYSYMKEKSGKQPNVYEACLPMFPAITLFASSLLWAIYSPSSVIERDPRLFLWTVGTVFSNIACSLIIAQMSYTRVKPVNNLLVLYCFAVSVSIFGFLSADAEMYLLRFVAIAVTLAHLHYGICLVSCCFFVNSSGNSVVVRQLCFHFDIEAFSLSYLESRKRREKLDEVFDLQEGDRVSGSVTECLIVG</sequence>
<feature type="transmembrane region" description="Helical" evidence="6">
    <location>
        <begin position="257"/>
        <end position="275"/>
    </location>
</feature>
<accession>A0A0N4V1X4</accession>
<keyword evidence="6" id="KW-0812">Transmembrane</keyword>
<evidence type="ECO:0000256" key="2">
    <source>
        <dbReference type="ARBA" id="ARBA00010441"/>
    </source>
</evidence>
<dbReference type="Gene3D" id="1.20.120.1760">
    <property type="match status" value="1"/>
</dbReference>
<dbReference type="GO" id="GO:0005789">
    <property type="term" value="C:endoplasmic reticulum membrane"/>
    <property type="evidence" value="ECO:0007669"/>
    <property type="project" value="TreeGrafter"/>
</dbReference>
<feature type="transmembrane region" description="Helical" evidence="6">
    <location>
        <begin position="353"/>
        <end position="372"/>
    </location>
</feature>
<evidence type="ECO:0000256" key="6">
    <source>
        <dbReference type="SAM" id="Phobius"/>
    </source>
</evidence>
<feature type="transmembrane region" description="Helical" evidence="6">
    <location>
        <begin position="324"/>
        <end position="347"/>
    </location>
</feature>
<keyword evidence="3 5" id="KW-0808">Transferase</keyword>
<dbReference type="OrthoDB" id="196717at2759"/>
<protein>
    <submittedName>
        <fullName evidence="9">Ethanolaminephosphotransferase 1</fullName>
    </submittedName>
</protein>
<dbReference type="PROSITE" id="PS00379">
    <property type="entry name" value="CDP_ALCOHOL_P_TRANSF"/>
    <property type="match status" value="1"/>
</dbReference>
<dbReference type="AlphaFoldDB" id="A0A0N4V1X4"/>
<dbReference type="Pfam" id="PF01066">
    <property type="entry name" value="CDP-OH_P_transf"/>
    <property type="match status" value="1"/>
</dbReference>
<evidence type="ECO:0000256" key="3">
    <source>
        <dbReference type="ARBA" id="ARBA00022679"/>
    </source>
</evidence>
<evidence type="ECO:0000313" key="9">
    <source>
        <dbReference type="WBParaSite" id="EVEC_0000397501-mRNA-1"/>
    </source>
</evidence>
<evidence type="ECO:0000256" key="1">
    <source>
        <dbReference type="ARBA" id="ARBA00004370"/>
    </source>
</evidence>
<dbReference type="InterPro" id="IPR000462">
    <property type="entry name" value="CDP-OH_P_trans"/>
</dbReference>
<dbReference type="WBParaSite" id="EVEC_0000397501-mRNA-1">
    <property type="protein sequence ID" value="EVEC_0000397501-mRNA-1"/>
    <property type="gene ID" value="EVEC_0000397501"/>
</dbReference>
<dbReference type="PANTHER" id="PTHR10414">
    <property type="entry name" value="ETHANOLAMINEPHOSPHOTRANSFERASE"/>
    <property type="match status" value="1"/>
</dbReference>
<gene>
    <name evidence="7" type="ORF">EVEC_LOCUS3683</name>
</gene>
<keyword evidence="6" id="KW-1133">Transmembrane helix</keyword>
<keyword evidence="4 6" id="KW-0472">Membrane</keyword>
<evidence type="ECO:0000313" key="7">
    <source>
        <dbReference type="EMBL" id="VDD88540.1"/>
    </source>
</evidence>
<proteinExistence type="inferred from homology"/>
<dbReference type="GO" id="GO:0004307">
    <property type="term" value="F:ethanolaminephosphotransferase activity"/>
    <property type="evidence" value="ECO:0007669"/>
    <property type="project" value="TreeGrafter"/>
</dbReference>
<feature type="transmembrane region" description="Helical" evidence="6">
    <location>
        <begin position="295"/>
        <end position="312"/>
    </location>
</feature>
<evidence type="ECO:0000256" key="4">
    <source>
        <dbReference type="ARBA" id="ARBA00023136"/>
    </source>
</evidence>
<comment type="similarity">
    <text evidence="2 5">Belongs to the CDP-alcohol phosphatidyltransferase class-I family.</text>
</comment>
<dbReference type="EMBL" id="UXUI01007657">
    <property type="protein sequence ID" value="VDD88540.1"/>
    <property type="molecule type" value="Genomic_DNA"/>
</dbReference>
<dbReference type="InterPro" id="IPR048254">
    <property type="entry name" value="CDP_ALCOHOL_P_TRANSF_CS"/>
</dbReference>
<dbReference type="PANTHER" id="PTHR10414:SF71">
    <property type="entry name" value="FI05338P"/>
    <property type="match status" value="1"/>
</dbReference>
<name>A0A0N4V1X4_ENTVE</name>
<dbReference type="Proteomes" id="UP000274131">
    <property type="component" value="Unassembled WGS sequence"/>
</dbReference>
<evidence type="ECO:0000256" key="5">
    <source>
        <dbReference type="RuleBase" id="RU003750"/>
    </source>
</evidence>
<dbReference type="STRING" id="51028.A0A0N4V1X4"/>
<feature type="transmembrane region" description="Helical" evidence="6">
    <location>
        <begin position="54"/>
        <end position="73"/>
    </location>
</feature>
<dbReference type="GO" id="GO:0005794">
    <property type="term" value="C:Golgi apparatus"/>
    <property type="evidence" value="ECO:0007669"/>
    <property type="project" value="TreeGrafter"/>
</dbReference>
<evidence type="ECO:0000313" key="8">
    <source>
        <dbReference type="Proteomes" id="UP000274131"/>
    </source>
</evidence>
<reference evidence="7 8" key="2">
    <citation type="submission" date="2018-10" db="EMBL/GenBank/DDBJ databases">
        <authorList>
            <consortium name="Pathogen Informatics"/>
        </authorList>
    </citation>
    <scope>NUCLEOTIDE SEQUENCE [LARGE SCALE GENOMIC DNA]</scope>
</reference>
<organism evidence="9">
    <name type="scientific">Enterobius vermicularis</name>
    <name type="common">Human pinworm</name>
    <dbReference type="NCBI Taxonomy" id="51028"/>
    <lineage>
        <taxon>Eukaryota</taxon>
        <taxon>Metazoa</taxon>
        <taxon>Ecdysozoa</taxon>
        <taxon>Nematoda</taxon>
        <taxon>Chromadorea</taxon>
        <taxon>Rhabditida</taxon>
        <taxon>Spirurina</taxon>
        <taxon>Oxyuridomorpha</taxon>
        <taxon>Oxyuroidea</taxon>
        <taxon>Oxyuridae</taxon>
        <taxon>Enterobius</taxon>
    </lineage>
</organism>